<reference evidence="3" key="1">
    <citation type="submission" date="2021-01" db="EMBL/GenBank/DDBJ databases">
        <authorList>
            <consortium name="Genoscope - CEA"/>
            <person name="William W."/>
        </authorList>
    </citation>
    <scope>NUCLEOTIDE SEQUENCE</scope>
</reference>
<evidence type="ECO:0000256" key="1">
    <source>
        <dbReference type="SAM" id="MobiDB-lite"/>
    </source>
</evidence>
<protein>
    <recommendedName>
        <fullName evidence="2">CFA20 domain-containing protein</fullName>
    </recommendedName>
</protein>
<evidence type="ECO:0000313" key="3">
    <source>
        <dbReference type="EMBL" id="CAD8098825.1"/>
    </source>
</evidence>
<evidence type="ECO:0000313" key="4">
    <source>
        <dbReference type="Proteomes" id="UP000692954"/>
    </source>
</evidence>
<dbReference type="InterPro" id="IPR007714">
    <property type="entry name" value="CFA20_dom"/>
</dbReference>
<dbReference type="InterPro" id="IPR040441">
    <property type="entry name" value="CFA20/CFAP20DC"/>
</dbReference>
<dbReference type="PANTHER" id="PTHR12458">
    <property type="entry name" value="ORF PROTEIN"/>
    <property type="match status" value="1"/>
</dbReference>
<dbReference type="Proteomes" id="UP000692954">
    <property type="component" value="Unassembled WGS sequence"/>
</dbReference>
<gene>
    <name evidence="3" type="ORF">PSON_ATCC_30995.1.T0710003</name>
</gene>
<feature type="region of interest" description="Disordered" evidence="1">
    <location>
        <begin position="290"/>
        <end position="323"/>
    </location>
</feature>
<dbReference type="Pfam" id="PF05018">
    <property type="entry name" value="CFA20_dom"/>
    <property type="match status" value="1"/>
</dbReference>
<comment type="caution">
    <text evidence="3">The sequence shown here is derived from an EMBL/GenBank/DDBJ whole genome shotgun (WGS) entry which is preliminary data.</text>
</comment>
<evidence type="ECO:0000259" key="2">
    <source>
        <dbReference type="Pfam" id="PF05018"/>
    </source>
</evidence>
<dbReference type="EMBL" id="CAJJDN010000071">
    <property type="protein sequence ID" value="CAD8098825.1"/>
    <property type="molecule type" value="Genomic_DNA"/>
</dbReference>
<dbReference type="AlphaFoldDB" id="A0A8S1P7B6"/>
<proteinExistence type="predicted"/>
<accession>A0A8S1P7B6</accession>
<dbReference type="OrthoDB" id="10261083at2759"/>
<keyword evidence="4" id="KW-1185">Reference proteome</keyword>
<sequence>MFLHEFQSGSYFQVFDPKEVETKGSKEKTDLYKKLFKINYPLKSSRFFDKEMKGFIYEFLGDSTRIQFPKQGELGLIQQFLVVQVNIDLGFVWTLELDVTDTTKTKRRIVLTDSVKSLENHHFHIKSPIDHIKRGQWLNLCIDVWSFMEAFKGCTFRSIDQIIIGSPCKLRKIYIMKNPIQDSEIDITITQGFATVPKQVNFPETFPYSNQLVTFRLLNYNEFALSSQIQCLPKNPDKYVYDVKQPIEEKQKIGKYKYSKPESSIKTKQTQNQYQSQNFQKYENIDLDDKLQSSQKSADYESEGKENPSYFEEVPQDQNDNEQLEDYLEDLYDQEEEYLKLVYDPTLKCFYDPQTNEYYQLNDQE</sequence>
<feature type="domain" description="CFA20" evidence="2">
    <location>
        <begin position="44"/>
        <end position="186"/>
    </location>
</feature>
<organism evidence="3 4">
    <name type="scientific">Paramecium sonneborni</name>
    <dbReference type="NCBI Taxonomy" id="65129"/>
    <lineage>
        <taxon>Eukaryota</taxon>
        <taxon>Sar</taxon>
        <taxon>Alveolata</taxon>
        <taxon>Ciliophora</taxon>
        <taxon>Intramacronucleata</taxon>
        <taxon>Oligohymenophorea</taxon>
        <taxon>Peniculida</taxon>
        <taxon>Parameciidae</taxon>
        <taxon>Paramecium</taxon>
    </lineage>
</organism>
<name>A0A8S1P7B6_9CILI</name>